<dbReference type="AlphaFoldDB" id="A0A6A4JCC0"/>
<dbReference type="GO" id="GO:0008270">
    <property type="term" value="F:zinc ion binding"/>
    <property type="evidence" value="ECO:0007669"/>
    <property type="project" value="InterPro"/>
</dbReference>
<comment type="caution">
    <text evidence="1">The sequence shown here is derived from an EMBL/GenBank/DDBJ whole genome shotgun (WGS) entry which is preliminary data.</text>
</comment>
<dbReference type="EMBL" id="WIXP02000011">
    <property type="protein sequence ID" value="KAF6203365.1"/>
    <property type="molecule type" value="Genomic_DNA"/>
</dbReference>
<dbReference type="InterPro" id="IPR013087">
    <property type="entry name" value="Znf_C2H2_type"/>
</dbReference>
<dbReference type="PANTHER" id="PTHR33936">
    <property type="entry name" value="PROTEIN CBG17840"/>
    <property type="match status" value="1"/>
</dbReference>
<dbReference type="Proteomes" id="UP000466442">
    <property type="component" value="Unassembled WGS sequence"/>
</dbReference>
<dbReference type="InterPro" id="IPR007527">
    <property type="entry name" value="Znf_SWIM"/>
</dbReference>
<dbReference type="PANTHER" id="PTHR33936:SF24">
    <property type="entry name" value="C2H2-TYPE DOMAIN-CONTAINING PROTEIN"/>
    <property type="match status" value="1"/>
</dbReference>
<gene>
    <name evidence="1" type="ORF">GE061_003784</name>
</gene>
<dbReference type="Gene3D" id="3.30.160.60">
    <property type="entry name" value="Classic Zinc Finger"/>
    <property type="match status" value="1"/>
</dbReference>
<keyword evidence="2" id="KW-1185">Reference proteome</keyword>
<reference evidence="1" key="1">
    <citation type="journal article" date="2021" name="Mol. Ecol. Resour.">
        <title>Apolygus lucorum genome provides insights into omnivorousness and mesophyll feeding.</title>
        <authorList>
            <person name="Liu Y."/>
            <person name="Liu H."/>
            <person name="Wang H."/>
            <person name="Huang T."/>
            <person name="Liu B."/>
            <person name="Yang B."/>
            <person name="Yin L."/>
            <person name="Li B."/>
            <person name="Zhang Y."/>
            <person name="Zhang S."/>
            <person name="Jiang F."/>
            <person name="Zhang X."/>
            <person name="Ren Y."/>
            <person name="Wang B."/>
            <person name="Wang S."/>
            <person name="Lu Y."/>
            <person name="Wu K."/>
            <person name="Fan W."/>
            <person name="Wang G."/>
        </authorList>
    </citation>
    <scope>NUCLEOTIDE SEQUENCE</scope>
    <source>
        <strain evidence="1">12Hb</strain>
    </source>
</reference>
<dbReference type="OrthoDB" id="6572669at2759"/>
<dbReference type="InterPro" id="IPR052797">
    <property type="entry name" value="RegFact_GeneExpr_CellDeath"/>
</dbReference>
<sequence length="714" mass="80588">MLSSQKTCQICSKSVSSEKSLRRHYLTAHPESLESRKPSICRNSSIDCPLCGHSSKKLPELLKHFSNVHDFSMREEAHDFVCTADFLKWKQEVERVTKSLFVKVRGTTHLKCVRGKKDIFVCHRSGKCRGKISNRIRHKKSQGSQKLNAFCPARMKVVVTEGDRVFLNFLPTHVGHDCDAAHLRLSQSEREMLAKKMDSKRPMDDILQEIKNSPEPLGRLKLLTKQDLYNVSRDPGVLTSVYSGGEISEWANDPERNSSVLIFKPHGSALEGVPELENDDFILCLLNEKQKTLFCESDCVSFDSFEASSPSEYNLFYIACIIGETASPCALLITNRQDSTVLELFLRTVISSTGVISPRVVFHERESLLFNAWKRSFNHPSEELFGSWQVEHEWRKVSSQLVKTPHKKLQICKSVKSLMEVSRTFEFTELLNEITASTSACDEVEAFDSYFKEKFLNCPSLWARCYRPPKAIEINSMFEKLYRNIKFVYMRYKMCETVCKMSDLLMDLVSECVSGDSCKPGRLKGIRSQHKMAVDGDMSVDQEDDCSWKVSDPQSGDTQIVEKACMSCQCRMKCSDCGYCTHAYSCSCGEFVSGRVMCKHIHAVCLSLASCGANGSKFNTLQDSTISDSDLVVETVEEDNLEVIINGDVANESIEEGKLEIQEDFNTILSMITTTEDVNLVKNAFRLILPTLCAMKNASNTQLMKTSEEMSSTG</sequence>
<accession>A0A6A4JCC0</accession>
<evidence type="ECO:0000313" key="1">
    <source>
        <dbReference type="EMBL" id="KAF6203365.1"/>
    </source>
</evidence>
<proteinExistence type="predicted"/>
<dbReference type="SMART" id="SM00355">
    <property type="entry name" value="ZnF_C2H2"/>
    <property type="match status" value="2"/>
</dbReference>
<evidence type="ECO:0000313" key="2">
    <source>
        <dbReference type="Proteomes" id="UP000466442"/>
    </source>
</evidence>
<dbReference type="PROSITE" id="PS00028">
    <property type="entry name" value="ZINC_FINGER_C2H2_1"/>
    <property type="match status" value="1"/>
</dbReference>
<dbReference type="PROSITE" id="PS50966">
    <property type="entry name" value="ZF_SWIM"/>
    <property type="match status" value="1"/>
</dbReference>
<name>A0A6A4JCC0_APOLU</name>
<protein>
    <submittedName>
        <fullName evidence="1">Uncharacterized protein</fullName>
    </submittedName>
</protein>
<organism evidence="1 2">
    <name type="scientific">Apolygus lucorum</name>
    <name type="common">Small green plant bug</name>
    <name type="synonym">Lygocoris lucorum</name>
    <dbReference type="NCBI Taxonomy" id="248454"/>
    <lineage>
        <taxon>Eukaryota</taxon>
        <taxon>Metazoa</taxon>
        <taxon>Ecdysozoa</taxon>
        <taxon>Arthropoda</taxon>
        <taxon>Hexapoda</taxon>
        <taxon>Insecta</taxon>
        <taxon>Pterygota</taxon>
        <taxon>Neoptera</taxon>
        <taxon>Paraneoptera</taxon>
        <taxon>Hemiptera</taxon>
        <taxon>Heteroptera</taxon>
        <taxon>Panheteroptera</taxon>
        <taxon>Cimicomorpha</taxon>
        <taxon>Miridae</taxon>
        <taxon>Mirini</taxon>
        <taxon>Apolygus</taxon>
    </lineage>
</organism>